<evidence type="ECO:0008006" key="4">
    <source>
        <dbReference type="Google" id="ProtNLM"/>
    </source>
</evidence>
<dbReference type="EMBL" id="CP036276">
    <property type="protein sequence ID" value="QDU45539.1"/>
    <property type="molecule type" value="Genomic_DNA"/>
</dbReference>
<protein>
    <recommendedName>
        <fullName evidence="4">Lumazine-binding domain protein</fullName>
    </recommendedName>
</protein>
<evidence type="ECO:0000313" key="2">
    <source>
        <dbReference type="EMBL" id="QDU45539.1"/>
    </source>
</evidence>
<name>A0A517ZSR9_9PLAN</name>
<keyword evidence="1" id="KW-0472">Membrane</keyword>
<gene>
    <name evidence="2" type="ORF">Mal52_40330</name>
</gene>
<evidence type="ECO:0000256" key="1">
    <source>
        <dbReference type="SAM" id="Phobius"/>
    </source>
</evidence>
<evidence type="ECO:0000313" key="3">
    <source>
        <dbReference type="Proteomes" id="UP000319383"/>
    </source>
</evidence>
<dbReference type="AlphaFoldDB" id="A0A517ZSR9"/>
<keyword evidence="3" id="KW-1185">Reference proteome</keyword>
<sequence>MHEQAHGNIYEADAPTNQKSVFLFIPLGLFVLVGFSVYVYDNFCPPEDQKGNLPNDSVRKFLELVAADNYDAARKLFYGPSNRIGAPRTFEEFCVGYKRIDPQKCKISRAHKGKSGFWTVRVDFEEEAEKTYVFFGLKIVDGEWRMERGYSW</sequence>
<dbReference type="Proteomes" id="UP000319383">
    <property type="component" value="Chromosome"/>
</dbReference>
<proteinExistence type="predicted"/>
<organism evidence="2 3">
    <name type="scientific">Symmachiella dynata</name>
    <dbReference type="NCBI Taxonomy" id="2527995"/>
    <lineage>
        <taxon>Bacteria</taxon>
        <taxon>Pseudomonadati</taxon>
        <taxon>Planctomycetota</taxon>
        <taxon>Planctomycetia</taxon>
        <taxon>Planctomycetales</taxon>
        <taxon>Planctomycetaceae</taxon>
        <taxon>Symmachiella</taxon>
    </lineage>
</organism>
<dbReference type="RefSeq" id="WP_145378002.1">
    <property type="nucleotide sequence ID" value="NZ_CP036276.1"/>
</dbReference>
<reference evidence="2 3" key="1">
    <citation type="submission" date="2019-02" db="EMBL/GenBank/DDBJ databases">
        <title>Deep-cultivation of Planctomycetes and their phenomic and genomic characterization uncovers novel biology.</title>
        <authorList>
            <person name="Wiegand S."/>
            <person name="Jogler M."/>
            <person name="Boedeker C."/>
            <person name="Pinto D."/>
            <person name="Vollmers J."/>
            <person name="Rivas-Marin E."/>
            <person name="Kohn T."/>
            <person name="Peeters S.H."/>
            <person name="Heuer A."/>
            <person name="Rast P."/>
            <person name="Oberbeckmann S."/>
            <person name="Bunk B."/>
            <person name="Jeske O."/>
            <person name="Meyerdierks A."/>
            <person name="Storesund J.E."/>
            <person name="Kallscheuer N."/>
            <person name="Luecker S."/>
            <person name="Lage O.M."/>
            <person name="Pohl T."/>
            <person name="Merkel B.J."/>
            <person name="Hornburger P."/>
            <person name="Mueller R.-W."/>
            <person name="Bruemmer F."/>
            <person name="Labrenz M."/>
            <person name="Spormann A.M."/>
            <person name="Op den Camp H."/>
            <person name="Overmann J."/>
            <person name="Amann R."/>
            <person name="Jetten M.S.M."/>
            <person name="Mascher T."/>
            <person name="Medema M.H."/>
            <person name="Devos D.P."/>
            <person name="Kaster A.-K."/>
            <person name="Ovreas L."/>
            <person name="Rohde M."/>
            <person name="Galperin M.Y."/>
            <person name="Jogler C."/>
        </authorList>
    </citation>
    <scope>NUCLEOTIDE SEQUENCE [LARGE SCALE GENOMIC DNA]</scope>
    <source>
        <strain evidence="2 3">Mal52</strain>
    </source>
</reference>
<keyword evidence="1" id="KW-1133">Transmembrane helix</keyword>
<dbReference type="KEGG" id="sdyn:Mal52_40330"/>
<keyword evidence="1" id="KW-0812">Transmembrane</keyword>
<accession>A0A517ZSR9</accession>
<feature type="transmembrane region" description="Helical" evidence="1">
    <location>
        <begin position="21"/>
        <end position="40"/>
    </location>
</feature>